<dbReference type="EMBL" id="QEGO01000001">
    <property type="protein sequence ID" value="RKV32471.1"/>
    <property type="molecule type" value="Genomic_DNA"/>
</dbReference>
<dbReference type="Proteomes" id="UP000244700">
    <property type="component" value="Unassembled WGS sequence"/>
</dbReference>
<evidence type="ECO:0000256" key="1">
    <source>
        <dbReference type="SAM" id="Phobius"/>
    </source>
</evidence>
<keyword evidence="1" id="KW-0472">Membrane</keyword>
<dbReference type="Proteomes" id="UP001294612">
    <property type="component" value="Unassembled WGS sequence"/>
</dbReference>
<dbReference type="EMBL" id="CP026324">
    <property type="protein sequence ID" value="AUV78876.1"/>
    <property type="molecule type" value="Genomic_DNA"/>
</dbReference>
<dbReference type="Proteomes" id="UP000220907">
    <property type="component" value="Unassembled WGS sequence"/>
</dbReference>
<dbReference type="EMBL" id="MUPM01000261">
    <property type="protein sequence ID" value="OOQ30193.1"/>
    <property type="molecule type" value="Genomic_DNA"/>
</dbReference>
<evidence type="ECO:0000313" key="6">
    <source>
        <dbReference type="EMBL" id="OLR48291.1"/>
    </source>
</evidence>
<reference evidence="28 30" key="10">
    <citation type="submission" date="2018-10" db="EMBL/GenBank/DDBJ databases">
        <title>Genetic determinants and prediction of antibiotic resistance phenotypes in Helicobacter pylori.</title>
        <authorList>
            <person name="Wagner K."/>
        </authorList>
    </citation>
    <scope>NUCLEOTIDE SEQUENCE [LARGE SCALE GENOMIC DNA]</scope>
    <source>
        <strain evidence="15 28">ZH15</strain>
        <strain evidence="17 29">ZH70</strain>
        <strain evidence="16 30">ZH97</strain>
    </source>
</reference>
<evidence type="ECO:0000313" key="15">
    <source>
        <dbReference type="EMBL" id="RVY29664.1"/>
    </source>
</evidence>
<dbReference type="AlphaFoldDB" id="A0A024C3H2"/>
<dbReference type="Proteomes" id="UP000470837">
    <property type="component" value="Unassembled WGS sequence"/>
</dbReference>
<evidence type="ECO:0000313" key="5">
    <source>
        <dbReference type="EMBL" id="MUU40397.1"/>
    </source>
</evidence>
<accession>A0A024C3H2</accession>
<dbReference type="PATRIC" id="fig|1111674.3.peg.841"/>
<name>A0A024C3H2_HELPX</name>
<reference evidence="13 26" key="4">
    <citation type="journal article" date="2017" name="Gut Pathog.">
        <title>Mycobacterium avium subsp. paratuberculosis and associated risk factors for inflammatory bowel disease in Iranian patients.</title>
        <authorList>
            <person name="Zamani S."/>
            <person name="Zali M.R."/>
            <person name="Aghdaei H.A."/>
            <person name="Sechi L.A."/>
            <person name="Niegowska M."/>
            <person name="Caggiu E."/>
            <person name="Keshavarz R."/>
            <person name="Mosavari N."/>
            <person name="Feizabadi M.M."/>
        </authorList>
    </citation>
    <scope>NUCLEOTIDE SEQUENCE [LARGE SCALE GENOMIC DNA]</scope>
    <source>
        <strain evidence="13 26">1057</strain>
    </source>
</reference>
<evidence type="ECO:0000313" key="30">
    <source>
        <dbReference type="Proteomes" id="UP000289024"/>
    </source>
</evidence>
<reference evidence="7 33" key="3">
    <citation type="journal article" date="2017" name="Front. Cell. Infect. Microbiol.">
        <title>Whole Genome Sequence and Phylogenetic Analysis Show Helicobacter pylori Strains from Latin America Have Followed a Unique Evolution Pathway.</title>
        <authorList>
            <person name="Munoz-Ramirez Z.Y."/>
            <person name="Mendez-Tenorio A."/>
            <person name="Kato I."/>
            <person name="Bravo M.M."/>
            <person name="Rizzato C."/>
            <person name="Thorell K."/>
            <person name="Torres R.C."/>
            <person name="Aviles-Jimenez F."/>
            <person name="Camorlinga M."/>
            <person name="Canzian F."/>
            <person name="Torres J."/>
        </authorList>
    </citation>
    <scope>NUCLEOTIDE SEQUENCE [LARGE SCALE GENOMIC DNA]</scope>
    <source>
        <strain evidence="7 33">CM22347</strain>
    </source>
</reference>
<evidence type="ECO:0000313" key="18">
    <source>
        <dbReference type="EMBL" id="TLR85554.1"/>
    </source>
</evidence>
<evidence type="ECO:0000313" key="10">
    <source>
        <dbReference type="EMBL" id="PDX38979.1"/>
    </source>
</evidence>
<evidence type="ECO:0000313" key="2">
    <source>
        <dbReference type="EMBL" id="AUV78876.1"/>
    </source>
</evidence>
<evidence type="ECO:0000313" key="21">
    <source>
        <dbReference type="Proteomes" id="UP000220501"/>
    </source>
</evidence>
<dbReference type="EMBL" id="MBJH01000011">
    <property type="protein sequence ID" value="PDX38979.1"/>
    <property type="molecule type" value="Genomic_DNA"/>
</dbReference>
<dbReference type="Proteomes" id="UP000306692">
    <property type="component" value="Unassembled WGS sequence"/>
</dbReference>
<dbReference type="Proteomes" id="UP000236568">
    <property type="component" value="Chromosome"/>
</dbReference>
<dbReference type="Proteomes" id="UP000319468">
    <property type="component" value="Unassembled WGS sequence"/>
</dbReference>
<dbReference type="InterPro" id="IPR025065">
    <property type="entry name" value="DUF4006"/>
</dbReference>
<evidence type="ECO:0000313" key="7">
    <source>
        <dbReference type="EMBL" id="OOQ30193.1"/>
    </source>
</evidence>
<evidence type="ECO:0000313" key="9">
    <source>
        <dbReference type="EMBL" id="PDX08814.1"/>
    </source>
</evidence>
<dbReference type="EMBL" id="MBGX01000007">
    <property type="protein sequence ID" value="PDW47457.1"/>
    <property type="molecule type" value="Genomic_DNA"/>
</dbReference>
<feature type="transmembrane region" description="Helical" evidence="1">
    <location>
        <begin position="6"/>
        <end position="26"/>
    </location>
</feature>
<dbReference type="Pfam" id="PF13179">
    <property type="entry name" value="DUF4006"/>
    <property type="match status" value="1"/>
</dbReference>
<dbReference type="Proteomes" id="UP000289024">
    <property type="component" value="Unassembled WGS sequence"/>
</dbReference>
<dbReference type="OMA" id="NHANYEL"/>
<dbReference type="EMBL" id="RPFT01000004">
    <property type="protein sequence ID" value="RPF68575.1"/>
    <property type="molecule type" value="Genomic_DNA"/>
</dbReference>
<reference evidence="11 24" key="6">
    <citation type="submission" date="2018-01" db="EMBL/GenBank/DDBJ databases">
        <title>Helicobacter pylori genome-wide association study shows promise for predicting gastric cancer risk.</title>
        <authorList>
            <person name="Berthenet E."/>
            <person name="Yahara K."/>
            <person name="Thorell K."/>
            <person name="Pascoe B."/>
            <person name="Meric G."/>
            <person name="Mikhail J.M."/>
            <person name="Engstrand L."/>
            <person name="Enroth H."/>
            <person name="Burette A."/>
            <person name="Megraud F."/>
            <person name="Atherton J."/>
            <person name="Smith S."/>
            <person name="Wilkinson T.S."/>
            <person name="Hitchings M.D."/>
            <person name="Falush D."/>
            <person name="Sheppard S.K."/>
        </authorList>
    </citation>
    <scope>NUCLEOTIDE SEQUENCE [LARGE SCALE GENOMIC DNA]</scope>
    <source>
        <strain evidence="11 24">GIL237</strain>
    </source>
</reference>
<protein>
    <submittedName>
        <fullName evidence="2">DUF4006 domain-containing protein</fullName>
    </submittedName>
    <submittedName>
        <fullName evidence="13">DUF4006 family protein</fullName>
    </submittedName>
</protein>
<organism evidence="13 26">
    <name type="scientific">Helicobacter pylori</name>
    <name type="common">Campylobacter pylori</name>
    <dbReference type="NCBI Taxonomy" id="210"/>
    <lineage>
        <taxon>Bacteria</taxon>
        <taxon>Pseudomonadati</taxon>
        <taxon>Campylobacterota</taxon>
        <taxon>Epsilonproteobacteria</taxon>
        <taxon>Campylobacterales</taxon>
        <taxon>Helicobacteraceae</taxon>
        <taxon>Helicobacter</taxon>
    </lineage>
</organism>
<evidence type="ECO:0000313" key="26">
    <source>
        <dbReference type="Proteomes" id="UP000275263"/>
    </source>
</evidence>
<evidence type="ECO:0000313" key="20">
    <source>
        <dbReference type="Proteomes" id="UP000220405"/>
    </source>
</evidence>
<evidence type="ECO:0000313" key="12">
    <source>
        <dbReference type="EMBL" id="RKV32471.1"/>
    </source>
</evidence>
<evidence type="ECO:0000313" key="4">
    <source>
        <dbReference type="EMBL" id="MDZ7550159.1"/>
    </source>
</evidence>
<evidence type="ECO:0000313" key="17">
    <source>
        <dbReference type="EMBL" id="RVZ39619.1"/>
    </source>
</evidence>
<reference evidence="5" key="13">
    <citation type="submission" date="2019-09" db="EMBL/GenBank/DDBJ databases">
        <authorList>
            <person name="Saranathan R."/>
            <person name="Levi M.H."/>
            <person name="Wattam A.R."/>
            <person name="Malek A."/>
            <person name="Behin D.S."/>
            <person name="Pan D.H."/>
            <person name="Jacobs W.R."/>
            <person name="Szymczak W.A."/>
        </authorList>
    </citation>
    <scope>NUCLEOTIDE SEQUENCE</scope>
    <source>
        <strain evidence="5">MHP34</strain>
    </source>
</reference>
<reference evidence="2 23" key="7">
    <citation type="submission" date="2018-01" db="EMBL/GenBank/DDBJ databases">
        <authorList>
            <person name="Morgan R.D."/>
        </authorList>
    </citation>
    <scope>NUCLEOTIDE SEQUENCE [LARGE SCALE GENOMIC DNA]</scope>
    <source>
        <strain evidence="2 23">26695-dRdM2</strain>
    </source>
</reference>
<dbReference type="Proteomes" id="UP000288766">
    <property type="component" value="Unassembled WGS sequence"/>
</dbReference>
<reference evidence="13 27" key="12">
    <citation type="submission" date="2018-11" db="EMBL/GenBank/DDBJ databases">
        <authorList>
            <person name="Gutierrez A.J."/>
            <person name="Bravo M."/>
        </authorList>
    </citation>
    <scope>NUCLEOTIDE SEQUENCE</scope>
    <source>
        <strain evidence="13">1057</strain>
        <strain evidence="14 27">22388</strain>
    </source>
</reference>
<evidence type="ECO:0000313" key="29">
    <source>
        <dbReference type="Proteomes" id="UP000289022"/>
    </source>
</evidence>
<dbReference type="EMBL" id="MBIN01000034">
    <property type="protein sequence ID" value="PDX08814.1"/>
    <property type="molecule type" value="Genomic_DNA"/>
</dbReference>
<dbReference type="EMBL" id="WADI01000002">
    <property type="protein sequence ID" value="MUU40397.1"/>
    <property type="molecule type" value="Genomic_DNA"/>
</dbReference>
<reference evidence="20 21" key="5">
    <citation type="journal article" date="2017" name="Gut Pathog.">
        <title>Phylogenomics of Colombian Helicobacter pylori isolates.</title>
        <authorList>
            <person name="Gutierrez-Escobar A.J."/>
            <person name="Trujillo E."/>
            <person name="Acevedo O."/>
            <person name="Bravo M.M."/>
        </authorList>
    </citation>
    <scope>NUCLEOTIDE SEQUENCE [LARGE SCALE GENOMIC DNA]</scope>
    <source>
        <strain evidence="10 20">2021</strain>
        <strain evidence="8 22">22151</strain>
        <strain evidence="9 21">22366</strain>
    </source>
</reference>
<dbReference type="EMBL" id="VAPN01000003">
    <property type="protein sequence ID" value="TLR85554.1"/>
    <property type="molecule type" value="Genomic_DNA"/>
</dbReference>
<dbReference type="EMBL" id="RJEO01000005">
    <property type="protein sequence ID" value="RVY29664.1"/>
    <property type="molecule type" value="Genomic_DNA"/>
</dbReference>
<reference evidence="4" key="15">
    <citation type="submission" date="2023-10" db="EMBL/GenBank/DDBJ databases">
        <title>First insite into the whole-genome sequence variations in clarithromycin resistant Helicobacter pylori clinical isolates in Russia.</title>
        <authorList>
            <person name="Starkova D.A."/>
            <person name="Svarval A.V."/>
            <person name="Polev D.E."/>
            <person name="Saitova A.T."/>
            <person name="Gladyshev N.S."/>
            <person name="Egorova S.A."/>
        </authorList>
    </citation>
    <scope>NUCLEOTIDE SEQUENCE</scope>
    <source>
        <strain evidence="4">HP290</strain>
    </source>
</reference>
<evidence type="ECO:0000313" key="19">
    <source>
        <dbReference type="Proteomes" id="UP000186621"/>
    </source>
</evidence>
<evidence type="ECO:0000313" key="11">
    <source>
        <dbReference type="EMBL" id="PUD76705.1"/>
    </source>
</evidence>
<reference evidence="2 23" key="8">
    <citation type="submission" date="2018-02" db="EMBL/GenBank/DDBJ databases">
        <title>N4-cytosine DNA methylation regulates transcription and pathogenesis in Helicobacter pylori.</title>
        <authorList>
            <person name="Kumar S."/>
            <person name="Karmakar B.C."/>
            <person name="Nagarajan D."/>
            <person name="Mukhopadhyay A.K."/>
            <person name="Rao D.N."/>
        </authorList>
    </citation>
    <scope>NUCLEOTIDE SEQUENCE [LARGE SCALE GENOMIC DNA]</scope>
    <source>
        <strain evidence="2 23">26695-dRdM2</strain>
    </source>
</reference>
<evidence type="ECO:0000313" key="13">
    <source>
        <dbReference type="EMBL" id="RPF68575.1"/>
    </source>
</evidence>
<evidence type="ECO:0000313" key="28">
    <source>
        <dbReference type="Proteomes" id="UP000288766"/>
    </source>
</evidence>
<evidence type="ECO:0000313" key="14">
    <source>
        <dbReference type="EMBL" id="RPF69902.1"/>
    </source>
</evidence>
<keyword evidence="1" id="KW-0812">Transmembrane</keyword>
<sequence length="68" mass="7790">MKFLNGLAGNLLIVVILLCVAVFFTLKAIHIQKEQATNYYRYKDINALETKNTQNRANYELVNQGSKK</sequence>
<dbReference type="Proteomes" id="UP000220405">
    <property type="component" value="Unassembled WGS sequence"/>
</dbReference>
<reference evidence="6 19" key="2">
    <citation type="submission" date="2016-09" db="EMBL/GenBank/DDBJ databases">
        <authorList>
            <person name="Capua I."/>
            <person name="De Benedictis P."/>
            <person name="Joannis T."/>
            <person name="Lombin L.H."/>
            <person name="Cattoli G."/>
        </authorList>
    </citation>
    <scope>NUCLEOTIDE SEQUENCE [LARGE SCALE GENOMIC DNA]</scope>
    <source>
        <strain evidence="6 19">132A</strain>
    </source>
</reference>
<evidence type="ECO:0000313" key="22">
    <source>
        <dbReference type="Proteomes" id="UP000220907"/>
    </source>
</evidence>
<evidence type="ECO:0000313" key="16">
    <source>
        <dbReference type="EMBL" id="RVZ35177.1"/>
    </source>
</evidence>
<dbReference type="EMBL" id="RJHK01000005">
    <property type="protein sequence ID" value="RVZ35177.1"/>
    <property type="molecule type" value="Genomic_DNA"/>
</dbReference>
<dbReference type="EMBL" id="RPFP01000006">
    <property type="protein sequence ID" value="RPF69902.1"/>
    <property type="molecule type" value="Genomic_DNA"/>
</dbReference>
<evidence type="ECO:0000313" key="31">
    <source>
        <dbReference type="Proteomes" id="UP000289281"/>
    </source>
</evidence>
<dbReference type="EMBL" id="JAXMRN010000001">
    <property type="protein sequence ID" value="MDZ7550159.1"/>
    <property type="molecule type" value="Genomic_DNA"/>
</dbReference>
<dbReference type="EMBL" id="QBQT01000316">
    <property type="protein sequence ID" value="PUD76705.1"/>
    <property type="molecule type" value="Genomic_DNA"/>
</dbReference>
<proteinExistence type="predicted"/>
<evidence type="ECO:0000313" key="33">
    <source>
        <dbReference type="Proteomes" id="UP000319468"/>
    </source>
</evidence>
<evidence type="ECO:0000313" key="24">
    <source>
        <dbReference type="Proteomes" id="UP000244700"/>
    </source>
</evidence>
<dbReference type="Proteomes" id="UP000289281">
    <property type="component" value="Chromosome"/>
</dbReference>
<dbReference type="Proteomes" id="UP000267086">
    <property type="component" value="Unassembled WGS sequence"/>
</dbReference>
<reference evidence="3 31" key="1">
    <citation type="submission" date="2016-08" db="EMBL/GenBank/DDBJ databases">
        <title>Whole genome shotgun sequence of Helicobacter pylori strain ATCC43504.</title>
        <authorList>
            <person name="Mimuro H."/>
            <person name="Ogura Y."/>
            <person name="Katsura K."/>
            <person name="Hayashi T."/>
        </authorList>
    </citation>
    <scope>NUCLEOTIDE SEQUENCE [LARGE SCALE GENOMIC DNA]</scope>
    <source>
        <strain evidence="31">ATCC 43504</strain>
        <strain evidence="3">ATCC43504</strain>
    </source>
</reference>
<dbReference type="Proteomes" id="UP000220501">
    <property type="component" value="Unassembled WGS sequence"/>
</dbReference>
<dbReference type="Proteomes" id="UP000186621">
    <property type="component" value="Unassembled WGS sequence"/>
</dbReference>
<evidence type="ECO:0000313" key="8">
    <source>
        <dbReference type="EMBL" id="PDW47457.1"/>
    </source>
</evidence>
<gene>
    <name evidence="7" type="ORF">B0X69_08085</name>
    <name evidence="9" type="ORF">BB406_03160</name>
    <name evidence="8" type="ORF">BB432_06650</name>
    <name evidence="10" type="ORF">BB468_06155</name>
    <name evidence="6" type="ORF">BIZ48_00145</name>
    <name evidence="2" type="ORF">C2842_00790</name>
    <name evidence="11" type="ORF">C2R72_05300</name>
    <name evidence="12" type="ORF">DD751_01120</name>
    <name evidence="17" type="ORF">EC518_05915</name>
    <name evidence="16" type="ORF">EC547_03685</name>
    <name evidence="15" type="ORF">ECC12_02930</name>
    <name evidence="18" type="ORF">EGM89_03910</name>
    <name evidence="14" type="ORF">EGV97_02165</name>
    <name evidence="13" type="ORF">EGW01_02990</name>
    <name evidence="5" type="ORF">F7209_01110</name>
    <name evidence="3" type="ORF">HPATCC43504_00342</name>
    <name evidence="4" type="ORF">RGC63_00235</name>
</gene>
<reference evidence="5 34" key="14">
    <citation type="journal article" date="2020" name="J. Clin. Microbiol.">
        <title>Helicobacter pylori infections in the Bronx, New York: Surveying Antibiotic Susceptibility and Strain Lineage by Whole-genome Sequencing.</title>
        <authorList>
            <person name="Saranathan R."/>
            <person name="Levi M.H."/>
            <person name="Wattam A.R."/>
            <person name="Malek A."/>
            <person name="Asare E."/>
            <person name="Behin D.S."/>
            <person name="Pan D.H."/>
            <person name="Jacobs W.R."/>
            <person name="Szymczak W.A."/>
        </authorList>
    </citation>
    <scope>NUCLEOTIDE SEQUENCE [LARGE SCALE GENOMIC DNA]</scope>
    <source>
        <strain evidence="5 34">MHP34</strain>
    </source>
</reference>
<reference evidence="12 25" key="9">
    <citation type="submission" date="2018-04" db="EMBL/GenBank/DDBJ databases">
        <title>Complete genome sequences of Helicobacter pylori.</title>
        <authorList>
            <person name="Palau M."/>
            <person name="Minana-Galbis D."/>
        </authorList>
    </citation>
    <scope>NUCLEOTIDE SEQUENCE [LARGE SCALE GENOMIC DNA]</scope>
    <source>
        <strain evidence="12 25">B712A</strain>
    </source>
</reference>
<reference evidence="18 32" key="11">
    <citation type="submission" date="2018-11" db="EMBL/GenBank/DDBJ databases">
        <title>The project aimed at sequencing of H. pylori N6 laboratory stock and two of its isogenic mutants deficient in activity of a serine protease HtrA in order to find the possible suppressor mutations.</title>
        <authorList>
            <person name="Strapagiel D."/>
            <person name="Lach J."/>
            <person name="Zarzecka U."/>
            <person name="Backert S."/>
            <person name="Pawlik A."/>
        </authorList>
    </citation>
    <scope>NUCLEOTIDE SEQUENCE [LARGE SCALE GENOMIC DNA]</scope>
    <source>
        <strain evidence="18 32">N6</strain>
    </source>
</reference>
<dbReference type="EMBL" id="AP017632">
    <property type="protein sequence ID" value="BBI22277.1"/>
    <property type="molecule type" value="Genomic_DNA"/>
</dbReference>
<evidence type="ECO:0000313" key="32">
    <source>
        <dbReference type="Proteomes" id="UP000306692"/>
    </source>
</evidence>
<dbReference type="Proteomes" id="UP000289022">
    <property type="component" value="Unassembled WGS sequence"/>
</dbReference>
<dbReference type="Proteomes" id="UP000276972">
    <property type="component" value="Unassembled WGS sequence"/>
</dbReference>
<dbReference type="RefSeq" id="WP_000670506.1">
    <property type="nucleotide sequence ID" value="NZ_AP017632.1"/>
</dbReference>
<dbReference type="EMBL" id="RJGP01000258">
    <property type="protein sequence ID" value="RVZ39619.1"/>
    <property type="molecule type" value="Genomic_DNA"/>
</dbReference>
<evidence type="ECO:0000313" key="34">
    <source>
        <dbReference type="Proteomes" id="UP000470837"/>
    </source>
</evidence>
<dbReference type="EMBL" id="MJMX01000011">
    <property type="protein sequence ID" value="OLR48291.1"/>
    <property type="molecule type" value="Genomic_DNA"/>
</dbReference>
<keyword evidence="1" id="KW-1133">Transmembrane helix</keyword>
<evidence type="ECO:0000313" key="27">
    <source>
        <dbReference type="Proteomes" id="UP000276972"/>
    </source>
</evidence>
<evidence type="ECO:0000313" key="25">
    <source>
        <dbReference type="Proteomes" id="UP000267086"/>
    </source>
</evidence>
<dbReference type="Proteomes" id="UP000275263">
    <property type="component" value="Unassembled WGS sequence"/>
</dbReference>
<evidence type="ECO:0000313" key="3">
    <source>
        <dbReference type="EMBL" id="BBI22277.1"/>
    </source>
</evidence>
<evidence type="ECO:0000313" key="23">
    <source>
        <dbReference type="Proteomes" id="UP000236568"/>
    </source>
</evidence>